<sequence length="151" mass="16105">MAFLDARTSANATEQGQLNIPVTDVYEIFGQIGLSLSGATGSTPIRVQMDGTFVVQNDPSLPSSVLVEVLVVRGLDSKDPVVYRDFLQILPPADPSQDIFITQYSFSAADFNVPSGGPAIYTAFIRVPDGTDPNLITRIGPENFNGLANNG</sequence>
<accession>A0A0A5GLB6</accession>
<evidence type="ECO:0008006" key="3">
    <source>
        <dbReference type="Google" id="ProtNLM"/>
    </source>
</evidence>
<gene>
    <name evidence="1" type="ORF">N781_15650</name>
</gene>
<proteinExistence type="predicted"/>
<name>A0A0A5GLB6_9BACI</name>
<comment type="caution">
    <text evidence="1">The sequence shown here is derived from an EMBL/GenBank/DDBJ whole genome shotgun (WGS) entry which is preliminary data.</text>
</comment>
<dbReference type="AlphaFoldDB" id="A0A0A5GLB6"/>
<keyword evidence="2" id="KW-1185">Reference proteome</keyword>
<dbReference type="EMBL" id="AVPE01000005">
    <property type="protein sequence ID" value="KGX92804.1"/>
    <property type="molecule type" value="Genomic_DNA"/>
</dbReference>
<evidence type="ECO:0000313" key="2">
    <source>
        <dbReference type="Proteomes" id="UP000030528"/>
    </source>
</evidence>
<organism evidence="1 2">
    <name type="scientific">Pontibacillus halophilus JSM 076056 = DSM 19796</name>
    <dbReference type="NCBI Taxonomy" id="1385510"/>
    <lineage>
        <taxon>Bacteria</taxon>
        <taxon>Bacillati</taxon>
        <taxon>Bacillota</taxon>
        <taxon>Bacilli</taxon>
        <taxon>Bacillales</taxon>
        <taxon>Bacillaceae</taxon>
        <taxon>Pontibacillus</taxon>
    </lineage>
</organism>
<dbReference type="Proteomes" id="UP000030528">
    <property type="component" value="Unassembled WGS sequence"/>
</dbReference>
<protein>
    <recommendedName>
        <fullName evidence="3">Exosporium protein C</fullName>
    </recommendedName>
</protein>
<evidence type="ECO:0000313" key="1">
    <source>
        <dbReference type="EMBL" id="KGX92804.1"/>
    </source>
</evidence>
<reference evidence="1 2" key="1">
    <citation type="submission" date="2013-08" db="EMBL/GenBank/DDBJ databases">
        <authorList>
            <person name="Huang J."/>
            <person name="Wang G."/>
        </authorList>
    </citation>
    <scope>NUCLEOTIDE SEQUENCE [LARGE SCALE GENOMIC DNA]</scope>
    <source>
        <strain evidence="1 2">JSM 076056</strain>
    </source>
</reference>
<dbReference type="RefSeq" id="WP_026800142.1">
    <property type="nucleotide sequence ID" value="NZ_AULI01000007.1"/>
</dbReference>